<evidence type="ECO:0000259" key="11">
    <source>
        <dbReference type="PROSITE" id="PS52032"/>
    </source>
</evidence>
<dbReference type="InterPro" id="IPR009057">
    <property type="entry name" value="Homeodomain-like_sf"/>
</dbReference>
<comment type="subcellular location">
    <subcellularLocation>
        <location evidence="1">Nucleus</location>
    </subcellularLocation>
</comment>
<feature type="domain" description="SWIRM" evidence="9">
    <location>
        <begin position="373"/>
        <end position="470"/>
    </location>
</feature>
<dbReference type="AlphaFoldDB" id="A0A8C7XG40"/>
<dbReference type="InterPro" id="IPR032450">
    <property type="entry name" value="SMARCC_N"/>
</dbReference>
<dbReference type="InterPro" id="IPR017884">
    <property type="entry name" value="SANT_dom"/>
</dbReference>
<feature type="compositionally biased region" description="Basic and acidic residues" evidence="7">
    <location>
        <begin position="694"/>
        <end position="706"/>
    </location>
</feature>
<dbReference type="InterPro" id="IPR036420">
    <property type="entry name" value="BRCT_dom_sf"/>
</dbReference>
<feature type="domain" description="Myb-like" evidence="8">
    <location>
        <begin position="540"/>
        <end position="590"/>
    </location>
</feature>
<evidence type="ECO:0000256" key="7">
    <source>
        <dbReference type="SAM" id="MobiDB-lite"/>
    </source>
</evidence>
<evidence type="ECO:0000259" key="8">
    <source>
        <dbReference type="PROSITE" id="PS50090"/>
    </source>
</evidence>
<dbReference type="Pfam" id="PF16498">
    <property type="entry name" value="SWIRM-assoc_3"/>
    <property type="match status" value="1"/>
</dbReference>
<proteinExistence type="inferred from homology"/>
<sequence length="952" mass="106315">MREDVCGCAISFKNLHSAVRCGRERQRAKHTMAMAATTAGTGSGGPASGPVGSGTAVGRKKDGGPSTKFWESSETVSQLESVRLWIGKHYKKYVQNDSPSSKSLAGLVVQLLQFQEDAFGRRVNNPALTKLPVSQHIDYKTHMRRFDLQNPSRMDRNVEMFLNVEKNLVQNNCLTRPIVFLSPDVEPKQASKLKDIIKRHQGSITEDKSKATHHIYPSPGQQEEEEWLRPVIRKDKQVLVHWGLYPDSYDTWVSAGEVDADVEDPPNGDKPWKVHAKWVLDTDAFNEWMNEEDYEVDENKKPVNSRQRIYPKEEESSRTPDRKERKANSAGKKRRRSPSPPKTKRDDEEQNKGEVNRMTDANEDNVTEQTHHIIIPSYGAWFDYNSIHEIERRALPEFFNGKNKSKTPEIYLAYRNFMIDTYRLNPQEYLTSTSCRRNLTGDVCAIMRVHAFLEQWGLVNYQVDSESRPLPMGPPPTPHFTVLADTPSGLMPLNHRPPTIPPQQPMPNFADKSKDKPIDLQNFGLRADLYSKKNTKVKSKAGSATRDWTEQETLLLLEALEMFKDDWNKVSEHVGSRTQDECILHFLRLPIEDPYLENTEASLGPLAYQPIPFSQSGNPVMSTVAFLASVVDPRVASAAAKAALEEFSRVREEVPAELVEAHVKKVQEAARSTGKVDPTFGLESSGIAGTAPEEPEKTADKDKEEAMETSSSEQEKEKEEKETTEEGEEKRKKLEHDIGEGNIATAAAAALASAATKAKHLAAVEERKIKSLVALLVETQMKKLEIKLRHFEELETIMDREKEALELQRQQLLTERQAFHMEQLKYAEMKARQQMEQQAAAAAAAAAQAQGQGQPPGPGHHHGPPGPGPHSGPPPPGLHPGGPPPHHGWPRLFLIVGPMGPGQPMPGRMMSGPPSAGPPPGGMPPMMPPRHPGAPNGMCEYQCLLLCLHCFF</sequence>
<accession>A0A8C7XG40</accession>
<keyword evidence="3" id="KW-0805">Transcription regulation</keyword>
<evidence type="ECO:0000313" key="12">
    <source>
        <dbReference type="Ensembl" id="ENSOSIP00000013101.1"/>
    </source>
</evidence>
<feature type="domain" description="SANT" evidence="10">
    <location>
        <begin position="543"/>
        <end position="594"/>
    </location>
</feature>
<dbReference type="SUPFAM" id="SSF46689">
    <property type="entry name" value="Homeodomain-like"/>
    <property type="match status" value="2"/>
</dbReference>
<dbReference type="Ensembl" id="ENSOSIT00000013875.1">
    <property type="protein sequence ID" value="ENSOSIP00000013101.1"/>
    <property type="gene ID" value="ENSOSIG00000005038.1"/>
</dbReference>
<dbReference type="PROSITE" id="PS50934">
    <property type="entry name" value="SWIRM"/>
    <property type="match status" value="1"/>
</dbReference>
<evidence type="ECO:0000256" key="4">
    <source>
        <dbReference type="ARBA" id="ARBA00023163"/>
    </source>
</evidence>
<dbReference type="Gene3D" id="1.10.10.10">
    <property type="entry name" value="Winged helix-like DNA-binding domain superfamily/Winged helix DNA-binding domain"/>
    <property type="match status" value="1"/>
</dbReference>
<feature type="compositionally biased region" description="Pro residues" evidence="7">
    <location>
        <begin position="864"/>
        <end position="887"/>
    </location>
</feature>
<dbReference type="GO" id="GO:0006355">
    <property type="term" value="P:regulation of DNA-templated transcription"/>
    <property type="evidence" value="ECO:0007669"/>
    <property type="project" value="UniProtKB-ARBA"/>
</dbReference>
<feature type="compositionally biased region" description="Basic and acidic residues" evidence="7">
    <location>
        <begin position="343"/>
        <end position="357"/>
    </location>
</feature>
<dbReference type="FunFam" id="1.10.10.60:FF:000014">
    <property type="entry name" value="SWI/SNF complex subunit SMARCC2 isoform C"/>
    <property type="match status" value="1"/>
</dbReference>
<dbReference type="Gene3D" id="3.40.50.10190">
    <property type="entry name" value="BRCT domain"/>
    <property type="match status" value="1"/>
</dbReference>
<feature type="domain" description="Chromo" evidence="11">
    <location>
        <begin position="55"/>
        <end position="311"/>
    </location>
</feature>
<dbReference type="Pfam" id="PF16496">
    <property type="entry name" value="SWIRM-assoc_2"/>
    <property type="match status" value="2"/>
</dbReference>
<keyword evidence="4" id="KW-0804">Transcription</keyword>
<dbReference type="PANTHER" id="PTHR15381">
    <property type="entry name" value="CHONDROITIN SULFATE PROTEOGLYCAN 5 -RELATED"/>
    <property type="match status" value="1"/>
</dbReference>
<organism evidence="12 13">
    <name type="scientific">Oryzias sinensis</name>
    <name type="common">Chinese medaka</name>
    <dbReference type="NCBI Taxonomy" id="183150"/>
    <lineage>
        <taxon>Eukaryota</taxon>
        <taxon>Metazoa</taxon>
        <taxon>Chordata</taxon>
        <taxon>Craniata</taxon>
        <taxon>Vertebrata</taxon>
        <taxon>Euteleostomi</taxon>
        <taxon>Actinopterygii</taxon>
        <taxon>Neopterygii</taxon>
        <taxon>Teleostei</taxon>
        <taxon>Neoteleostei</taxon>
        <taxon>Acanthomorphata</taxon>
        <taxon>Ovalentaria</taxon>
        <taxon>Atherinomorphae</taxon>
        <taxon>Beloniformes</taxon>
        <taxon>Adrianichthyidae</taxon>
        <taxon>Oryziinae</taxon>
        <taxon>Oryzias</taxon>
    </lineage>
</organism>
<dbReference type="InterPro" id="IPR007526">
    <property type="entry name" value="SWIRM"/>
</dbReference>
<comment type="similarity">
    <text evidence="6">Belongs to the SMARCC family.</text>
</comment>
<feature type="region of interest" description="Disordered" evidence="7">
    <location>
        <begin position="669"/>
        <end position="738"/>
    </location>
</feature>
<dbReference type="InterPro" id="IPR032451">
    <property type="entry name" value="SMARCC_C"/>
</dbReference>
<dbReference type="PANTHER" id="PTHR15381:SF1">
    <property type="entry name" value="CHONDROITIN SULFATE PROTEOGLYCAN 5"/>
    <property type="match status" value="1"/>
</dbReference>
<feature type="region of interest" description="Disordered" evidence="7">
    <location>
        <begin position="293"/>
        <end position="366"/>
    </location>
</feature>
<dbReference type="GO" id="GO:0048858">
    <property type="term" value="P:cell projection morphogenesis"/>
    <property type="evidence" value="ECO:0007669"/>
    <property type="project" value="TreeGrafter"/>
</dbReference>
<dbReference type="Gene3D" id="1.10.10.60">
    <property type="entry name" value="Homeodomain-like"/>
    <property type="match status" value="1"/>
</dbReference>
<feature type="region of interest" description="Disordered" evidence="7">
    <location>
        <begin position="837"/>
        <end position="922"/>
    </location>
</feature>
<dbReference type="GO" id="GO:0045202">
    <property type="term" value="C:synapse"/>
    <property type="evidence" value="ECO:0007669"/>
    <property type="project" value="TreeGrafter"/>
</dbReference>
<reference evidence="12" key="1">
    <citation type="submission" date="2025-08" db="UniProtKB">
        <authorList>
            <consortium name="Ensembl"/>
        </authorList>
    </citation>
    <scope>IDENTIFICATION</scope>
</reference>
<dbReference type="PROSITE" id="PS52032">
    <property type="entry name" value="MARR_BRCT_CHROMO"/>
    <property type="match status" value="1"/>
</dbReference>
<feature type="compositionally biased region" description="Basic and acidic residues" evidence="7">
    <location>
        <begin position="310"/>
        <end position="327"/>
    </location>
</feature>
<dbReference type="InterPro" id="IPR049898">
    <property type="entry name" value="MARR_BRCT_CHROMO"/>
</dbReference>
<dbReference type="InterPro" id="IPR036388">
    <property type="entry name" value="WH-like_DNA-bd_sf"/>
</dbReference>
<dbReference type="GO" id="GO:0016514">
    <property type="term" value="C:SWI/SNF complex"/>
    <property type="evidence" value="ECO:0007669"/>
    <property type="project" value="UniProtKB-ARBA"/>
</dbReference>
<dbReference type="PROSITE" id="PS50090">
    <property type="entry name" value="MYB_LIKE"/>
    <property type="match status" value="1"/>
</dbReference>
<evidence type="ECO:0000259" key="9">
    <source>
        <dbReference type="PROSITE" id="PS50934"/>
    </source>
</evidence>
<dbReference type="FunFam" id="1.10.10.10:FF:000020">
    <property type="entry name" value="SWI/SNF complex subunit SMARCC2 isoform c"/>
    <property type="match status" value="1"/>
</dbReference>
<evidence type="ECO:0000259" key="10">
    <source>
        <dbReference type="PROSITE" id="PS51293"/>
    </source>
</evidence>
<keyword evidence="13" id="KW-1185">Reference proteome</keyword>
<reference evidence="12" key="2">
    <citation type="submission" date="2025-09" db="UniProtKB">
        <authorList>
            <consortium name="Ensembl"/>
        </authorList>
    </citation>
    <scope>IDENTIFICATION</scope>
</reference>
<evidence type="ECO:0000256" key="6">
    <source>
        <dbReference type="ARBA" id="ARBA00049655"/>
    </source>
</evidence>
<evidence type="ECO:0000256" key="3">
    <source>
        <dbReference type="ARBA" id="ARBA00023015"/>
    </source>
</evidence>
<dbReference type="PROSITE" id="PS51293">
    <property type="entry name" value="SANT"/>
    <property type="match status" value="1"/>
</dbReference>
<feature type="compositionally biased region" description="Low complexity" evidence="7">
    <location>
        <begin position="837"/>
        <end position="853"/>
    </location>
</feature>
<dbReference type="SMART" id="SM00717">
    <property type="entry name" value="SANT"/>
    <property type="match status" value="1"/>
</dbReference>
<dbReference type="GO" id="GO:0006325">
    <property type="term" value="P:chromatin organization"/>
    <property type="evidence" value="ECO:0007669"/>
    <property type="project" value="UniProtKB-KW"/>
</dbReference>
<dbReference type="Proteomes" id="UP000694383">
    <property type="component" value="Unplaced"/>
</dbReference>
<protein>
    <submittedName>
        <fullName evidence="12">SWI/SNF related BAF chromatin remodeling complex subunit C2</fullName>
    </submittedName>
</protein>
<keyword evidence="5" id="KW-0539">Nucleus</keyword>
<dbReference type="SUPFAM" id="SSF52113">
    <property type="entry name" value="BRCT domain"/>
    <property type="match status" value="1"/>
</dbReference>
<keyword evidence="2" id="KW-0156">Chromatin regulator</keyword>
<name>A0A8C7XG40_9TELE</name>
<evidence type="ECO:0000256" key="5">
    <source>
        <dbReference type="ARBA" id="ARBA00023242"/>
    </source>
</evidence>
<dbReference type="InterPro" id="IPR001005">
    <property type="entry name" value="SANT/Myb"/>
</dbReference>
<feature type="compositionally biased region" description="Basic and acidic residues" evidence="7">
    <location>
        <begin position="728"/>
        <end position="738"/>
    </location>
</feature>
<evidence type="ECO:0000313" key="13">
    <source>
        <dbReference type="Proteomes" id="UP000694383"/>
    </source>
</evidence>
<feature type="region of interest" description="Disordered" evidence="7">
    <location>
        <begin position="37"/>
        <end position="69"/>
    </location>
</feature>
<evidence type="ECO:0000256" key="1">
    <source>
        <dbReference type="ARBA" id="ARBA00004123"/>
    </source>
</evidence>
<feature type="compositionally biased region" description="Low complexity" evidence="7">
    <location>
        <begin position="905"/>
        <end position="914"/>
    </location>
</feature>
<dbReference type="Pfam" id="PF16495">
    <property type="entry name" value="SWIRM-assoc_1"/>
    <property type="match status" value="1"/>
</dbReference>
<evidence type="ECO:0000256" key="2">
    <source>
        <dbReference type="ARBA" id="ARBA00022853"/>
    </source>
</evidence>
<dbReference type="GeneTree" id="ENSGT00940000155746"/>
<dbReference type="Pfam" id="PF00249">
    <property type="entry name" value="Myb_DNA-binding"/>
    <property type="match status" value="1"/>
</dbReference>
<dbReference type="Pfam" id="PF04433">
    <property type="entry name" value="SWIRM"/>
    <property type="match status" value="1"/>
</dbReference>
<dbReference type="InterPro" id="IPR032448">
    <property type="entry name" value="SWIRM-assoc"/>
</dbReference>